<dbReference type="WBParaSite" id="L893_g13278.t1">
    <property type="protein sequence ID" value="L893_g13278.t1"/>
    <property type="gene ID" value="L893_g13278"/>
</dbReference>
<proteinExistence type="predicted"/>
<dbReference type="AlphaFoldDB" id="A0A1I7Y6W3"/>
<dbReference type="InterPro" id="IPR041899">
    <property type="entry name" value="MAGE_WH2"/>
</dbReference>
<evidence type="ECO:0000313" key="3">
    <source>
        <dbReference type="Proteomes" id="UP000095287"/>
    </source>
</evidence>
<dbReference type="SMART" id="SM01373">
    <property type="entry name" value="MAGE"/>
    <property type="match status" value="1"/>
</dbReference>
<organism evidence="3 4">
    <name type="scientific">Steinernema glaseri</name>
    <dbReference type="NCBI Taxonomy" id="37863"/>
    <lineage>
        <taxon>Eukaryota</taxon>
        <taxon>Metazoa</taxon>
        <taxon>Ecdysozoa</taxon>
        <taxon>Nematoda</taxon>
        <taxon>Chromadorea</taxon>
        <taxon>Rhabditida</taxon>
        <taxon>Tylenchina</taxon>
        <taxon>Panagrolaimomorpha</taxon>
        <taxon>Strongyloidoidea</taxon>
        <taxon>Steinernematidae</taxon>
        <taxon>Steinernema</taxon>
    </lineage>
</organism>
<evidence type="ECO:0000313" key="4">
    <source>
        <dbReference type="WBParaSite" id="L893_g13278.t1"/>
    </source>
</evidence>
<accession>A0A1I7Y6W3</accession>
<dbReference type="InterPro" id="IPR002190">
    <property type="entry name" value="MHD_dom"/>
</dbReference>
<dbReference type="Gene3D" id="1.10.10.1210">
    <property type="entry name" value="MAGE homology domain, winged helix WH2 motif"/>
    <property type="match status" value="1"/>
</dbReference>
<dbReference type="Proteomes" id="UP000095287">
    <property type="component" value="Unplaced"/>
</dbReference>
<keyword evidence="3" id="KW-1185">Reference proteome</keyword>
<evidence type="ECO:0000256" key="1">
    <source>
        <dbReference type="SAM" id="MobiDB-lite"/>
    </source>
</evidence>
<feature type="domain" description="MAGE" evidence="2">
    <location>
        <begin position="30"/>
        <end position="220"/>
    </location>
</feature>
<name>A0A1I7Y6W3_9BILA</name>
<protein>
    <submittedName>
        <fullName evidence="4">MAGE domain-containing protein</fullName>
    </submittedName>
</protein>
<evidence type="ECO:0000259" key="2">
    <source>
        <dbReference type="SMART" id="SM01373"/>
    </source>
</evidence>
<sequence length="288" mass="31785">MSDDDEPRRGRGRRRNEASRFSGSNGVATAITAFLAHHKNKGHIKDAEVRKVLPEFSDRLRKEISEKMSAVFGLATASDADGKTFYLYSEVCPPAPYEMLGSCLMTHEELEDTEGRLADIEESFLVVVLIIILMNSSPPSDAAPRGSGLRLSTLWKLLDDAGLSPPVQLGAPSKYIDGVSTAHFVSRGWLTVQNEMVDGEKHTTVYWGPLAKAVLRPMHMLELYSKLVSASPKDFIDIYKYAESVEEKLGPSEYMLFADGSDNEDAEVVAITEEDTDSSEDSDVVMEE</sequence>
<reference evidence="4" key="1">
    <citation type="submission" date="2016-11" db="UniProtKB">
        <authorList>
            <consortium name="WormBaseParasite"/>
        </authorList>
    </citation>
    <scope>IDENTIFICATION</scope>
</reference>
<feature type="region of interest" description="Disordered" evidence="1">
    <location>
        <begin position="1"/>
        <end position="22"/>
    </location>
</feature>